<protein>
    <submittedName>
        <fullName evidence="2">Uncharacterized protein</fullName>
    </submittedName>
</protein>
<accession>A0A564ZHG5</accession>
<keyword evidence="3" id="KW-1185">Reference proteome</keyword>
<dbReference type="Proteomes" id="UP000334340">
    <property type="component" value="Unassembled WGS sequence"/>
</dbReference>
<name>A0A564ZHG5_9BACT</name>
<gene>
    <name evidence="2" type="ORF">MELA_01154</name>
</gene>
<feature type="region of interest" description="Disordered" evidence="1">
    <location>
        <begin position="36"/>
        <end position="57"/>
    </location>
</feature>
<dbReference type="EMBL" id="CABIKM010000017">
    <property type="protein sequence ID" value="VUZ84780.1"/>
    <property type="molecule type" value="Genomic_DNA"/>
</dbReference>
<dbReference type="AlphaFoldDB" id="A0A564ZHG5"/>
<proteinExistence type="predicted"/>
<reference evidence="2 3" key="1">
    <citation type="submission" date="2019-07" db="EMBL/GenBank/DDBJ databases">
        <authorList>
            <person name="Cremers G."/>
        </authorList>
    </citation>
    <scope>NUCLEOTIDE SEQUENCE [LARGE SCALE GENOMIC DNA]</scope>
</reference>
<organism evidence="2 3">
    <name type="scientific">Candidatus Methylomirabilis lanthanidiphila</name>
    <dbReference type="NCBI Taxonomy" id="2211376"/>
    <lineage>
        <taxon>Bacteria</taxon>
        <taxon>Candidatus Methylomirabilota</taxon>
        <taxon>Candidatus Methylomirabilia</taxon>
        <taxon>Candidatus Methylomirabilales</taxon>
        <taxon>Candidatus Methylomirabilaceae</taxon>
        <taxon>Candidatus Methylomirabilis</taxon>
    </lineage>
</organism>
<evidence type="ECO:0000313" key="3">
    <source>
        <dbReference type="Proteomes" id="UP000334340"/>
    </source>
</evidence>
<evidence type="ECO:0000256" key="1">
    <source>
        <dbReference type="SAM" id="MobiDB-lite"/>
    </source>
</evidence>
<evidence type="ECO:0000313" key="2">
    <source>
        <dbReference type="EMBL" id="VUZ84780.1"/>
    </source>
</evidence>
<sequence length="74" mass="7932">MPLVHTGRQQITVDKHGLDADRGKLLKQTVGLTDQYPMRRKRTHLPTNPPFSKGGNGGISPALTAACSLPNAIS</sequence>